<keyword evidence="3" id="KW-1185">Reference proteome</keyword>
<dbReference type="Gene3D" id="3.40.960.10">
    <property type="entry name" value="VSR Endonuclease"/>
    <property type="match status" value="1"/>
</dbReference>
<dbReference type="InterPro" id="IPR011335">
    <property type="entry name" value="Restrct_endonuc-II-like"/>
</dbReference>
<dbReference type="Pfam" id="PF04480">
    <property type="entry name" value="DUF559"/>
    <property type="match status" value="1"/>
</dbReference>
<dbReference type="SUPFAM" id="SSF52980">
    <property type="entry name" value="Restriction endonuclease-like"/>
    <property type="match status" value="1"/>
</dbReference>
<dbReference type="RefSeq" id="WP_188701314.1">
    <property type="nucleotide sequence ID" value="NZ_BMMQ01000005.1"/>
</dbReference>
<gene>
    <name evidence="2" type="ORF">GCM10010910_19240</name>
</gene>
<evidence type="ECO:0000313" key="3">
    <source>
        <dbReference type="Proteomes" id="UP000638043"/>
    </source>
</evidence>
<proteinExistence type="predicted"/>
<evidence type="ECO:0000313" key="2">
    <source>
        <dbReference type="EMBL" id="GGO64426.1"/>
    </source>
</evidence>
<organism evidence="2 3">
    <name type="scientific">Microbacterium nanhaiense</name>
    <dbReference type="NCBI Taxonomy" id="1301026"/>
    <lineage>
        <taxon>Bacteria</taxon>
        <taxon>Bacillati</taxon>
        <taxon>Actinomycetota</taxon>
        <taxon>Actinomycetes</taxon>
        <taxon>Micrococcales</taxon>
        <taxon>Microbacteriaceae</taxon>
        <taxon>Microbacterium</taxon>
    </lineage>
</organism>
<dbReference type="EMBL" id="BMMQ01000005">
    <property type="protein sequence ID" value="GGO64426.1"/>
    <property type="molecule type" value="Genomic_DNA"/>
</dbReference>
<evidence type="ECO:0000259" key="1">
    <source>
        <dbReference type="Pfam" id="PF04480"/>
    </source>
</evidence>
<dbReference type="Proteomes" id="UP000638043">
    <property type="component" value="Unassembled WGS sequence"/>
</dbReference>
<name>A0ABQ2N0X8_9MICO</name>
<dbReference type="InterPro" id="IPR007569">
    <property type="entry name" value="DUF559"/>
</dbReference>
<feature type="domain" description="DUF559" evidence="1">
    <location>
        <begin position="188"/>
        <end position="238"/>
    </location>
</feature>
<protein>
    <recommendedName>
        <fullName evidence="1">DUF559 domain-containing protein</fullName>
    </recommendedName>
</protein>
<accession>A0ABQ2N0X8</accession>
<sequence>MDPEPPRELLDRCVEYAPRLEPWQFYNQATALALAGVPLPGGLDPAALHVAAHRPRREPRIPGVTGHRLQRRAPLLLTHSGGFLVESLPRAWRQAGYSWPLDALVAAADHLILPRRGLCTIEELWQELEEMGDMRGRILETALRLARIGSESPRETALRLMLVRNGLPEPELNVEIFDVRGTFIARMDMLYPRWKVAVEYDGRQHAADPEQFEKDADRWEMIRRQGYHLVRILRHHMRGDAPQAPGLVGEALWEAGWRPHAPGR</sequence>
<comment type="caution">
    <text evidence="2">The sequence shown here is derived from an EMBL/GenBank/DDBJ whole genome shotgun (WGS) entry which is preliminary data.</text>
</comment>
<reference evidence="3" key="1">
    <citation type="journal article" date="2019" name="Int. J. Syst. Evol. Microbiol.">
        <title>The Global Catalogue of Microorganisms (GCM) 10K type strain sequencing project: providing services to taxonomists for standard genome sequencing and annotation.</title>
        <authorList>
            <consortium name="The Broad Institute Genomics Platform"/>
            <consortium name="The Broad Institute Genome Sequencing Center for Infectious Disease"/>
            <person name="Wu L."/>
            <person name="Ma J."/>
        </authorList>
    </citation>
    <scope>NUCLEOTIDE SEQUENCE [LARGE SCALE GENOMIC DNA]</scope>
    <source>
        <strain evidence="3">CGMCC 4.7181</strain>
    </source>
</reference>